<evidence type="ECO:0000313" key="2">
    <source>
        <dbReference type="Proteomes" id="UP001259832"/>
    </source>
</evidence>
<keyword evidence="2" id="KW-1185">Reference proteome</keyword>
<reference evidence="1" key="1">
    <citation type="submission" date="2023-08" db="EMBL/GenBank/DDBJ databases">
        <title>Reference Genome Resource for the Citrus Pathogen Phytophthora citrophthora.</title>
        <authorList>
            <person name="Moller H."/>
            <person name="Coetzee B."/>
            <person name="Rose L.J."/>
            <person name="Van Niekerk J.M."/>
        </authorList>
    </citation>
    <scope>NUCLEOTIDE SEQUENCE</scope>
    <source>
        <strain evidence="1">STE-U-9442</strain>
    </source>
</reference>
<gene>
    <name evidence="1" type="ORF">P3T76_016153</name>
</gene>
<dbReference type="EMBL" id="JASMQC010000071">
    <property type="protein sequence ID" value="KAK1928395.1"/>
    <property type="molecule type" value="Genomic_DNA"/>
</dbReference>
<protein>
    <submittedName>
        <fullName evidence="1">Uncharacterized protein</fullName>
    </submittedName>
</protein>
<dbReference type="AlphaFoldDB" id="A0AAD9FY38"/>
<proteinExistence type="predicted"/>
<name>A0AAD9FY38_9STRA</name>
<sequence>MVTGEHSVVTSFTCEPKIKEYKQRVIEDVECKYDVIYVKYQCNNGSRGSTFSTLSDRYAERIPVFSPIIHFLSSRKLDFRSA</sequence>
<dbReference type="Proteomes" id="UP001259832">
    <property type="component" value="Unassembled WGS sequence"/>
</dbReference>
<accession>A0AAD9FY38</accession>
<evidence type="ECO:0000313" key="1">
    <source>
        <dbReference type="EMBL" id="KAK1928395.1"/>
    </source>
</evidence>
<comment type="caution">
    <text evidence="1">The sequence shown here is derived from an EMBL/GenBank/DDBJ whole genome shotgun (WGS) entry which is preliminary data.</text>
</comment>
<organism evidence="1 2">
    <name type="scientific">Phytophthora citrophthora</name>
    <dbReference type="NCBI Taxonomy" id="4793"/>
    <lineage>
        <taxon>Eukaryota</taxon>
        <taxon>Sar</taxon>
        <taxon>Stramenopiles</taxon>
        <taxon>Oomycota</taxon>
        <taxon>Peronosporomycetes</taxon>
        <taxon>Peronosporales</taxon>
        <taxon>Peronosporaceae</taxon>
        <taxon>Phytophthora</taxon>
    </lineage>
</organism>